<keyword evidence="1" id="KW-0378">Hydrolase</keyword>
<comment type="caution">
    <text evidence="1">The sequence shown here is derived from an EMBL/GenBank/DDBJ whole genome shotgun (WGS) entry which is preliminary data.</text>
</comment>
<name>A0ABV7SS02_9SPHN</name>
<gene>
    <name evidence="1" type="ORF">ACFONA_05360</name>
</gene>
<dbReference type="EMBL" id="JBHRXP010000002">
    <property type="protein sequence ID" value="MFC3579586.1"/>
    <property type="molecule type" value="Genomic_DNA"/>
</dbReference>
<dbReference type="GO" id="GO:0016787">
    <property type="term" value="F:hydrolase activity"/>
    <property type="evidence" value="ECO:0007669"/>
    <property type="project" value="UniProtKB-KW"/>
</dbReference>
<dbReference type="Proteomes" id="UP001595713">
    <property type="component" value="Unassembled WGS sequence"/>
</dbReference>
<reference evidence="2" key="1">
    <citation type="journal article" date="2019" name="Int. J. Syst. Evol. Microbiol.">
        <title>The Global Catalogue of Microorganisms (GCM) 10K type strain sequencing project: providing services to taxonomists for standard genome sequencing and annotation.</title>
        <authorList>
            <consortium name="The Broad Institute Genomics Platform"/>
            <consortium name="The Broad Institute Genome Sequencing Center for Infectious Disease"/>
            <person name="Wu L."/>
            <person name="Ma J."/>
        </authorList>
    </citation>
    <scope>NUCLEOTIDE SEQUENCE [LARGE SCALE GENOMIC DNA]</scope>
    <source>
        <strain evidence="2">KCTC 42739</strain>
    </source>
</reference>
<sequence length="221" mass="23939">MAPLIAIVGSDGSGKSTVGEALLAWMNERQPTELHHLGKQTGNIGRAIARWPLIGGRLDKTIVKQSAGAKQSGAPSAFTAAIIYTFSMRRVRRFKKMLAARARGIAILADRFPQTGVPGPMDGLGLAKAAAGFPGRLARRERAQYEWMEQYRPDLVIRLNVDLPTALARKPDHRPSSLATKIADVPRLTFNGAPIVDLDSTQPLDRVIEQAKAAISKALGW</sequence>
<dbReference type="Gene3D" id="3.40.50.300">
    <property type="entry name" value="P-loop containing nucleotide triphosphate hydrolases"/>
    <property type="match status" value="1"/>
</dbReference>
<accession>A0ABV7SS02</accession>
<proteinExistence type="predicted"/>
<dbReference type="InterPro" id="IPR027417">
    <property type="entry name" value="P-loop_NTPase"/>
</dbReference>
<evidence type="ECO:0000313" key="1">
    <source>
        <dbReference type="EMBL" id="MFC3579586.1"/>
    </source>
</evidence>
<organism evidence="1 2">
    <name type="scientific">Sphingomonas hylomeconis</name>
    <dbReference type="NCBI Taxonomy" id="1395958"/>
    <lineage>
        <taxon>Bacteria</taxon>
        <taxon>Pseudomonadati</taxon>
        <taxon>Pseudomonadota</taxon>
        <taxon>Alphaproteobacteria</taxon>
        <taxon>Sphingomonadales</taxon>
        <taxon>Sphingomonadaceae</taxon>
        <taxon>Sphingomonas</taxon>
    </lineage>
</organism>
<dbReference type="RefSeq" id="WP_261293514.1">
    <property type="nucleotide sequence ID" value="NZ_JANQBK010000003.1"/>
</dbReference>
<protein>
    <submittedName>
        <fullName evidence="1">Nucleoside triphosphate hydrolase</fullName>
    </submittedName>
</protein>
<dbReference type="SUPFAM" id="SSF52540">
    <property type="entry name" value="P-loop containing nucleoside triphosphate hydrolases"/>
    <property type="match status" value="1"/>
</dbReference>
<evidence type="ECO:0000313" key="2">
    <source>
        <dbReference type="Proteomes" id="UP001595713"/>
    </source>
</evidence>
<keyword evidence="2" id="KW-1185">Reference proteome</keyword>